<evidence type="ECO:0000259" key="8">
    <source>
        <dbReference type="Pfam" id="PF17676"/>
    </source>
</evidence>
<comment type="similarity">
    <text evidence="1">Belongs to the peptidase S66 family.</text>
</comment>
<dbReference type="PANTHER" id="PTHR30237">
    <property type="entry name" value="MURAMOYLTETRAPEPTIDE CARBOXYPEPTIDASE"/>
    <property type="match status" value="1"/>
</dbReference>
<evidence type="ECO:0000256" key="1">
    <source>
        <dbReference type="ARBA" id="ARBA00010233"/>
    </source>
</evidence>
<dbReference type="Proteomes" id="UP000075391">
    <property type="component" value="Unassembled WGS sequence"/>
</dbReference>
<keyword evidence="2 9" id="KW-0121">Carboxypeptidase</keyword>
<keyword evidence="3" id="KW-0645">Protease</keyword>
<evidence type="ECO:0000256" key="5">
    <source>
        <dbReference type="ARBA" id="ARBA00022825"/>
    </source>
</evidence>
<dbReference type="SUPFAM" id="SSF52317">
    <property type="entry name" value="Class I glutamine amidotransferase-like"/>
    <property type="match status" value="1"/>
</dbReference>
<organism evidence="9 10">
    <name type="scientific">Bdellovibrio bacteriovorus</name>
    <dbReference type="NCBI Taxonomy" id="959"/>
    <lineage>
        <taxon>Bacteria</taxon>
        <taxon>Pseudomonadati</taxon>
        <taxon>Bdellovibrionota</taxon>
        <taxon>Bdellovibrionia</taxon>
        <taxon>Bdellovibrionales</taxon>
        <taxon>Pseudobdellovibrionaceae</taxon>
        <taxon>Bdellovibrio</taxon>
    </lineage>
</organism>
<evidence type="ECO:0000313" key="10">
    <source>
        <dbReference type="Proteomes" id="UP000075391"/>
    </source>
</evidence>
<dbReference type="AlphaFoldDB" id="A0A150WEC1"/>
<dbReference type="Pfam" id="PF17676">
    <property type="entry name" value="Peptidase_S66C"/>
    <property type="match status" value="1"/>
</dbReference>
<evidence type="ECO:0000256" key="4">
    <source>
        <dbReference type="ARBA" id="ARBA00022801"/>
    </source>
</evidence>
<keyword evidence="4" id="KW-0378">Hydrolase</keyword>
<dbReference type="SUPFAM" id="SSF141986">
    <property type="entry name" value="LD-carboxypeptidase A C-terminal domain-like"/>
    <property type="match status" value="1"/>
</dbReference>
<dbReference type="InterPro" id="IPR003507">
    <property type="entry name" value="S66_fam"/>
</dbReference>
<dbReference type="OrthoDB" id="5289452at2"/>
<dbReference type="RefSeq" id="WP_063244639.1">
    <property type="nucleotide sequence ID" value="NZ_LUKF01000017.1"/>
</dbReference>
<feature type="active site" description="Charge relay system" evidence="6">
    <location>
        <position position="278"/>
    </location>
</feature>
<dbReference type="InterPro" id="IPR027461">
    <property type="entry name" value="Carboxypeptidase_A_C_sf"/>
</dbReference>
<dbReference type="Gene3D" id="3.40.50.10740">
    <property type="entry name" value="Class I glutamine amidotransferase-like"/>
    <property type="match status" value="1"/>
</dbReference>
<dbReference type="InterPro" id="IPR040449">
    <property type="entry name" value="Peptidase_S66_N"/>
</dbReference>
<evidence type="ECO:0000256" key="3">
    <source>
        <dbReference type="ARBA" id="ARBA00022670"/>
    </source>
</evidence>
<name>A0A150WEC1_BDEBC</name>
<evidence type="ECO:0000256" key="6">
    <source>
        <dbReference type="PIRSR" id="PIRSR028757-1"/>
    </source>
</evidence>
<evidence type="ECO:0000259" key="7">
    <source>
        <dbReference type="Pfam" id="PF02016"/>
    </source>
</evidence>
<feature type="active site" description="Nucleophile" evidence="6">
    <location>
        <position position="109"/>
    </location>
</feature>
<dbReference type="Pfam" id="PF02016">
    <property type="entry name" value="Peptidase_S66"/>
    <property type="match status" value="1"/>
</dbReference>
<sequence length="310" mass="35530">MSYWKYFKENDIIDVVAPGYPSQPQDVEGSRDFLLRWKLQPRIPKGLIKPHFLHANDDEQRFKFLKAAIEAKDSHVIWCLRGGYGSNRLVPMLAKLKKPKEPKLLIGLSDITSLHTFVTQEWGWTSLHAPILDRFGRNLIAPKHEKEMHDILFGQTNQIEFKKIKPLNEAARKVRNLKSKITGGNLTVLQSTMGTPWQIDTRKSLLFVEDIGERGYRIDRMFEQFRQAGLFKQCHGLILGDFVGGEEPATKKNNFKQVFKRWAQDLDIPMFQGLESGHAMIQRPVPFNTSCVLNVEAGKGHLIIQTGGRK</sequence>
<reference evidence="9 10" key="1">
    <citation type="submission" date="2016-03" db="EMBL/GenBank/DDBJ databases">
        <authorList>
            <person name="Ploux O."/>
        </authorList>
    </citation>
    <scope>NUCLEOTIDE SEQUENCE [LARGE SCALE GENOMIC DNA]</scope>
    <source>
        <strain evidence="9 10">BER2</strain>
    </source>
</reference>
<dbReference type="InterPro" id="IPR027478">
    <property type="entry name" value="LdcA_N"/>
</dbReference>
<accession>A0A150WEC1</accession>
<protein>
    <submittedName>
        <fullName evidence="9">LD-carboxypeptidase</fullName>
    </submittedName>
</protein>
<keyword evidence="5" id="KW-0720">Serine protease</keyword>
<evidence type="ECO:0000256" key="2">
    <source>
        <dbReference type="ARBA" id="ARBA00022645"/>
    </source>
</evidence>
<dbReference type="PIRSF" id="PIRSF028757">
    <property type="entry name" value="LD-carboxypeptidase"/>
    <property type="match status" value="1"/>
</dbReference>
<feature type="domain" description="LD-carboxypeptidase C-terminal" evidence="8">
    <location>
        <begin position="179"/>
        <end position="291"/>
    </location>
</feature>
<dbReference type="GO" id="GO:0004180">
    <property type="term" value="F:carboxypeptidase activity"/>
    <property type="evidence" value="ECO:0007669"/>
    <property type="project" value="UniProtKB-KW"/>
</dbReference>
<dbReference type="CDD" id="cd07025">
    <property type="entry name" value="Peptidase_S66"/>
    <property type="match status" value="1"/>
</dbReference>
<dbReference type="GO" id="GO:0006508">
    <property type="term" value="P:proteolysis"/>
    <property type="evidence" value="ECO:0007669"/>
    <property type="project" value="UniProtKB-KW"/>
</dbReference>
<feature type="active site" description="Charge relay system" evidence="6">
    <location>
        <position position="209"/>
    </location>
</feature>
<dbReference type="Gene3D" id="3.50.30.60">
    <property type="entry name" value="LD-carboxypeptidase A C-terminal domain-like"/>
    <property type="match status" value="1"/>
</dbReference>
<proteinExistence type="inferred from homology"/>
<comment type="caution">
    <text evidence="9">The sequence shown here is derived from an EMBL/GenBank/DDBJ whole genome shotgun (WGS) entry which is preliminary data.</text>
</comment>
<dbReference type="PANTHER" id="PTHR30237:SF2">
    <property type="entry name" value="MUREIN TETRAPEPTIDE CARBOXYPEPTIDASE"/>
    <property type="match status" value="1"/>
</dbReference>
<dbReference type="InterPro" id="IPR040921">
    <property type="entry name" value="Peptidase_S66C"/>
</dbReference>
<dbReference type="EMBL" id="LUKF01000017">
    <property type="protein sequence ID" value="KYG61279.1"/>
    <property type="molecule type" value="Genomic_DNA"/>
</dbReference>
<gene>
    <name evidence="9" type="ORF">AZI85_10090</name>
</gene>
<dbReference type="InterPro" id="IPR029062">
    <property type="entry name" value="Class_I_gatase-like"/>
</dbReference>
<feature type="domain" description="LD-carboxypeptidase N-terminal" evidence="7">
    <location>
        <begin position="13"/>
        <end position="129"/>
    </location>
</feature>
<dbReference type="GO" id="GO:0008236">
    <property type="term" value="F:serine-type peptidase activity"/>
    <property type="evidence" value="ECO:0007669"/>
    <property type="project" value="UniProtKB-KW"/>
</dbReference>
<evidence type="ECO:0000313" key="9">
    <source>
        <dbReference type="EMBL" id="KYG61279.1"/>
    </source>
</evidence>